<proteinExistence type="predicted"/>
<gene>
    <name evidence="1" type="ORF">LF1_43710</name>
</gene>
<reference evidence="1 2" key="1">
    <citation type="submission" date="2019-08" db="EMBL/GenBank/DDBJ databases">
        <title>Deep-cultivation of Planctomycetes and their phenomic and genomic characterization uncovers novel biology.</title>
        <authorList>
            <person name="Wiegand S."/>
            <person name="Jogler M."/>
            <person name="Boedeker C."/>
            <person name="Pinto D."/>
            <person name="Vollmers J."/>
            <person name="Rivas-Marin E."/>
            <person name="Kohn T."/>
            <person name="Peeters S.H."/>
            <person name="Heuer A."/>
            <person name="Rast P."/>
            <person name="Oberbeckmann S."/>
            <person name="Bunk B."/>
            <person name="Jeske O."/>
            <person name="Meyerdierks A."/>
            <person name="Storesund J.E."/>
            <person name="Kallscheuer N."/>
            <person name="Luecker S."/>
            <person name="Lage O.M."/>
            <person name="Pohl T."/>
            <person name="Merkel B.J."/>
            <person name="Hornburger P."/>
            <person name="Mueller R.-W."/>
            <person name="Bruemmer F."/>
            <person name="Labrenz M."/>
            <person name="Spormann A.M."/>
            <person name="Op Den Camp H."/>
            <person name="Overmann J."/>
            <person name="Amann R."/>
            <person name="Jetten M.S.M."/>
            <person name="Mascher T."/>
            <person name="Medema M.H."/>
            <person name="Devos D.P."/>
            <person name="Kaster A.-K."/>
            <person name="Ovreas L."/>
            <person name="Rohde M."/>
            <person name="Galperin M.Y."/>
            <person name="Jogler C."/>
        </authorList>
    </citation>
    <scope>NUCLEOTIDE SEQUENCE [LARGE SCALE GENOMIC DNA]</scope>
    <source>
        <strain evidence="1 2">LF1</strain>
    </source>
</reference>
<accession>A0A5B1CND9</accession>
<evidence type="ECO:0000313" key="1">
    <source>
        <dbReference type="EMBL" id="KAA1261811.1"/>
    </source>
</evidence>
<organism evidence="1 2">
    <name type="scientific">Rubripirellula obstinata</name>
    <dbReference type="NCBI Taxonomy" id="406547"/>
    <lineage>
        <taxon>Bacteria</taxon>
        <taxon>Pseudomonadati</taxon>
        <taxon>Planctomycetota</taxon>
        <taxon>Planctomycetia</taxon>
        <taxon>Pirellulales</taxon>
        <taxon>Pirellulaceae</taxon>
        <taxon>Rubripirellula</taxon>
    </lineage>
</organism>
<dbReference type="RefSeq" id="WP_160148203.1">
    <property type="nucleotide sequence ID" value="NZ_LWSK01000017.1"/>
</dbReference>
<name>A0A5B1CND9_9BACT</name>
<protein>
    <recommendedName>
        <fullName evidence="3">Porin</fullName>
    </recommendedName>
</protein>
<dbReference type="AlphaFoldDB" id="A0A5B1CND9"/>
<dbReference type="Proteomes" id="UP000322699">
    <property type="component" value="Unassembled WGS sequence"/>
</dbReference>
<evidence type="ECO:0008006" key="3">
    <source>
        <dbReference type="Google" id="ProtNLM"/>
    </source>
</evidence>
<sequence>MGGWLQQGVTLNPADPNNRLNAPVLFNDRSNDYQLNQFYVYFGKQVQADRRKWDWGARVDLNYGTDSRFVTVPGLEERGDRTPRWNQADDDYGLALPQAYIDIAAPIGPYGSTFRFGHFYALGGYETFAAPDNFFYSHAYTYAYGQPFTLSGGMWFAKLSPTLSIAAAGTTGWDSFYSNLDEWGTRLGILKSFREGKTTLALTGHAGRDFTGITTPDGAMEDTRVWASLVLKHYLRSSLYYVLQGDYGFQDGAVVTLDSVNNTVGFGDASWWGVNQYLVYQWNEKISSGLRVEWFRDDGNSRVGVPIEYAGSGPAFNGSDYFALTAGVNWKPHSNVLFRNEIRWDTSDVESNPAVPGGVSGVKPFDDRSDDSQLTLASDLIVLF</sequence>
<dbReference type="Pfam" id="PF07642">
    <property type="entry name" value="BBP2"/>
    <property type="match status" value="1"/>
</dbReference>
<dbReference type="InterPro" id="IPR011486">
    <property type="entry name" value="BBP2"/>
</dbReference>
<comment type="caution">
    <text evidence="1">The sequence shown here is derived from an EMBL/GenBank/DDBJ whole genome shotgun (WGS) entry which is preliminary data.</text>
</comment>
<keyword evidence="2" id="KW-1185">Reference proteome</keyword>
<evidence type="ECO:0000313" key="2">
    <source>
        <dbReference type="Proteomes" id="UP000322699"/>
    </source>
</evidence>
<dbReference type="EMBL" id="VRLW01000001">
    <property type="protein sequence ID" value="KAA1261811.1"/>
    <property type="molecule type" value="Genomic_DNA"/>
</dbReference>